<dbReference type="InterPro" id="IPR015500">
    <property type="entry name" value="Peptidase_S8_subtilisin-rel"/>
</dbReference>
<feature type="chain" id="PRO_5045390321" evidence="8">
    <location>
        <begin position="24"/>
        <end position="675"/>
    </location>
</feature>
<dbReference type="RefSeq" id="WP_344325843.1">
    <property type="nucleotide sequence ID" value="NZ_BAAAPY010000003.1"/>
</dbReference>
<organism evidence="11 12">
    <name type="scientific">Aeromicrobium halocynthiae</name>
    <dbReference type="NCBI Taxonomy" id="560557"/>
    <lineage>
        <taxon>Bacteria</taxon>
        <taxon>Bacillati</taxon>
        <taxon>Actinomycetota</taxon>
        <taxon>Actinomycetes</taxon>
        <taxon>Propionibacteriales</taxon>
        <taxon>Nocardioidaceae</taxon>
        <taxon>Aeromicrobium</taxon>
    </lineage>
</organism>
<accession>A0ABN2VVR0</accession>
<evidence type="ECO:0000256" key="1">
    <source>
        <dbReference type="ARBA" id="ARBA00011073"/>
    </source>
</evidence>
<feature type="domain" description="Bacterial Ig-like" evidence="10">
    <location>
        <begin position="588"/>
        <end position="672"/>
    </location>
</feature>
<dbReference type="Proteomes" id="UP001501480">
    <property type="component" value="Unassembled WGS sequence"/>
</dbReference>
<dbReference type="PANTHER" id="PTHR43399:SF4">
    <property type="entry name" value="CELL WALL-ASSOCIATED PROTEASE"/>
    <property type="match status" value="1"/>
</dbReference>
<dbReference type="Pfam" id="PF00082">
    <property type="entry name" value="Peptidase_S8"/>
    <property type="match status" value="1"/>
</dbReference>
<keyword evidence="2 5" id="KW-0645">Protease</keyword>
<keyword evidence="8" id="KW-0732">Signal</keyword>
<evidence type="ECO:0000313" key="12">
    <source>
        <dbReference type="Proteomes" id="UP001501480"/>
    </source>
</evidence>
<feature type="active site" description="Charge relay system" evidence="5">
    <location>
        <position position="244"/>
    </location>
</feature>
<keyword evidence="4 5" id="KW-0720">Serine protease</keyword>
<dbReference type="Gene3D" id="3.40.50.200">
    <property type="entry name" value="Peptidase S8/S53 domain"/>
    <property type="match status" value="1"/>
</dbReference>
<evidence type="ECO:0000256" key="7">
    <source>
        <dbReference type="SAM" id="MobiDB-lite"/>
    </source>
</evidence>
<evidence type="ECO:0000256" key="5">
    <source>
        <dbReference type="PROSITE-ProRule" id="PRU01240"/>
    </source>
</evidence>
<feature type="active site" description="Charge relay system" evidence="5">
    <location>
        <position position="165"/>
    </location>
</feature>
<dbReference type="InterPro" id="IPR051048">
    <property type="entry name" value="Peptidase_S8/S53_subtilisin"/>
</dbReference>
<feature type="signal peptide" evidence="8">
    <location>
        <begin position="1"/>
        <end position="23"/>
    </location>
</feature>
<dbReference type="InterPro" id="IPR013783">
    <property type="entry name" value="Ig-like_fold"/>
</dbReference>
<name>A0ABN2VVR0_9ACTN</name>
<gene>
    <name evidence="11" type="ORF">GCM10009821_11880</name>
</gene>
<sequence length="675" mass="69205">MRSVSLAGVVMVLAASLAAPSAATEDPADEASPVARGLIVSSDVSDEGLEASAQEQAEEVGPVEVVQVAGLTDDLQTVRFDEPVPYDDAAEIADALTEQADVEWAVPDGRVVAQAASPVTPDDPLFGSQLQLWDSAASTAGGHSTKAPAFWRTSRGAGVVVAVLDTGITQHTDLRRRTVPGYDIVGADRDAAGRPLPAGHPDRYYTANDGDGRDADATDPGDWVPAGDARCHGLLAPKVDSSWHGTHVAGIIAAEQDNGTGISGIAPDARVQSVRVLGRCGGWDSDVLAGITWASGGSVSGLPRNPTPAAVLNLSLGSEYTSASAAASACRAYDTVLDGARSRGSVTVVAAGNASGPVAASTPAACRHVVAVAATGRSGRPAVYTNRGSAVDVAAFGGDASRDGSAVLSTIDTGVTTPAGPGYARRQGTSMATPAVAGAAALLRSAGVPASSVETVLRRSVQPHPTTGGDVCTTSTCGAGVLDLSRVPVTVGLTVKTTRRAYGSSAAYPVSVRIDGRHPARGRVELRRGSTVLARATLSKDGTARLKVKGSAWRIGRNDLRVVHQGGRRSSVRTVTVTKATPTVRMSVPSSVGSRTRARMSVRVTAAGVARPAGRLDVYDGRRRIASATLTSAQQGRRTIVLPRLARGDHRLRVVYTGSSTVAKKSSASRTVRSR</sequence>
<protein>
    <submittedName>
        <fullName evidence="11">S8 family peptidase</fullName>
    </submittedName>
</protein>
<dbReference type="EMBL" id="BAAAPY010000003">
    <property type="protein sequence ID" value="GAA2074628.1"/>
    <property type="molecule type" value="Genomic_DNA"/>
</dbReference>
<dbReference type="PROSITE" id="PS00137">
    <property type="entry name" value="SUBTILASE_HIS"/>
    <property type="match status" value="1"/>
</dbReference>
<evidence type="ECO:0000256" key="2">
    <source>
        <dbReference type="ARBA" id="ARBA00022670"/>
    </source>
</evidence>
<evidence type="ECO:0000256" key="6">
    <source>
        <dbReference type="RuleBase" id="RU003355"/>
    </source>
</evidence>
<dbReference type="Pfam" id="PF16640">
    <property type="entry name" value="Big_3_5"/>
    <property type="match status" value="1"/>
</dbReference>
<dbReference type="PROSITE" id="PS00138">
    <property type="entry name" value="SUBTILASE_SER"/>
    <property type="match status" value="1"/>
</dbReference>
<dbReference type="PANTHER" id="PTHR43399">
    <property type="entry name" value="SUBTILISIN-RELATED"/>
    <property type="match status" value="1"/>
</dbReference>
<dbReference type="InterPro" id="IPR023827">
    <property type="entry name" value="Peptidase_S8_Asp-AS"/>
</dbReference>
<evidence type="ECO:0000259" key="9">
    <source>
        <dbReference type="Pfam" id="PF00082"/>
    </source>
</evidence>
<comment type="similarity">
    <text evidence="1 5 6">Belongs to the peptidase S8 family.</text>
</comment>
<proteinExistence type="inferred from homology"/>
<dbReference type="PRINTS" id="PR00723">
    <property type="entry name" value="SUBTILISIN"/>
</dbReference>
<feature type="region of interest" description="Disordered" evidence="7">
    <location>
        <begin position="190"/>
        <end position="217"/>
    </location>
</feature>
<dbReference type="SUPFAM" id="SSF52743">
    <property type="entry name" value="Subtilisin-like"/>
    <property type="match status" value="1"/>
</dbReference>
<dbReference type="InterPro" id="IPR022398">
    <property type="entry name" value="Peptidase_S8_His-AS"/>
</dbReference>
<feature type="active site" description="Charge relay system" evidence="5">
    <location>
        <position position="430"/>
    </location>
</feature>
<evidence type="ECO:0000313" key="11">
    <source>
        <dbReference type="EMBL" id="GAA2074628.1"/>
    </source>
</evidence>
<dbReference type="InterPro" id="IPR023828">
    <property type="entry name" value="Peptidase_S8_Ser-AS"/>
</dbReference>
<dbReference type="PROSITE" id="PS51892">
    <property type="entry name" value="SUBTILASE"/>
    <property type="match status" value="1"/>
</dbReference>
<dbReference type="InterPro" id="IPR032109">
    <property type="entry name" value="Big_3_5"/>
</dbReference>
<comment type="caution">
    <text evidence="11">The sequence shown here is derived from an EMBL/GenBank/DDBJ whole genome shotgun (WGS) entry which is preliminary data.</text>
</comment>
<dbReference type="InterPro" id="IPR000209">
    <property type="entry name" value="Peptidase_S8/S53_dom"/>
</dbReference>
<dbReference type="Gene3D" id="2.60.40.10">
    <property type="entry name" value="Immunoglobulins"/>
    <property type="match status" value="1"/>
</dbReference>
<dbReference type="PROSITE" id="PS00136">
    <property type="entry name" value="SUBTILASE_ASP"/>
    <property type="match status" value="1"/>
</dbReference>
<evidence type="ECO:0000256" key="3">
    <source>
        <dbReference type="ARBA" id="ARBA00022801"/>
    </source>
</evidence>
<evidence type="ECO:0000256" key="8">
    <source>
        <dbReference type="SAM" id="SignalP"/>
    </source>
</evidence>
<keyword evidence="12" id="KW-1185">Reference proteome</keyword>
<evidence type="ECO:0000259" key="10">
    <source>
        <dbReference type="Pfam" id="PF16640"/>
    </source>
</evidence>
<dbReference type="InterPro" id="IPR036852">
    <property type="entry name" value="Peptidase_S8/S53_dom_sf"/>
</dbReference>
<feature type="domain" description="Peptidase S8/S53" evidence="9">
    <location>
        <begin position="156"/>
        <end position="456"/>
    </location>
</feature>
<keyword evidence="3 5" id="KW-0378">Hydrolase</keyword>
<reference evidence="11 12" key="1">
    <citation type="journal article" date="2019" name="Int. J. Syst. Evol. Microbiol.">
        <title>The Global Catalogue of Microorganisms (GCM) 10K type strain sequencing project: providing services to taxonomists for standard genome sequencing and annotation.</title>
        <authorList>
            <consortium name="The Broad Institute Genomics Platform"/>
            <consortium name="The Broad Institute Genome Sequencing Center for Infectious Disease"/>
            <person name="Wu L."/>
            <person name="Ma J."/>
        </authorList>
    </citation>
    <scope>NUCLEOTIDE SEQUENCE [LARGE SCALE GENOMIC DNA]</scope>
    <source>
        <strain evidence="11 12">JCM 15749</strain>
    </source>
</reference>
<evidence type="ECO:0000256" key="4">
    <source>
        <dbReference type="ARBA" id="ARBA00022825"/>
    </source>
</evidence>